<dbReference type="AlphaFoldDB" id="A0AB37CN57"/>
<dbReference type="Proteomes" id="UP000322622">
    <property type="component" value="Chromosome"/>
</dbReference>
<evidence type="ECO:0000313" key="2">
    <source>
        <dbReference type="Proteomes" id="UP000322622"/>
    </source>
</evidence>
<dbReference type="EMBL" id="CP040804">
    <property type="protein sequence ID" value="QEM32576.1"/>
    <property type="molecule type" value="Genomic_DNA"/>
</dbReference>
<name>A0AB37CN57_STRSL</name>
<evidence type="ECO:0000313" key="1">
    <source>
        <dbReference type="EMBL" id="QEM32576.1"/>
    </source>
</evidence>
<dbReference type="SUPFAM" id="SSF46785">
    <property type="entry name" value="Winged helix' DNA-binding domain"/>
    <property type="match status" value="1"/>
</dbReference>
<dbReference type="Pfam" id="PF09639">
    <property type="entry name" value="YjcQ"/>
    <property type="match status" value="1"/>
</dbReference>
<proteinExistence type="predicted"/>
<gene>
    <name evidence="1" type="ORF">FHI56_06610</name>
</gene>
<dbReference type="Gene3D" id="1.10.10.10">
    <property type="entry name" value="Winged helix-like DNA-binding domain superfamily/Winged helix DNA-binding domain"/>
    <property type="match status" value="1"/>
</dbReference>
<dbReference type="InterPro" id="IPR018597">
    <property type="entry name" value="Phage_Tuc2009_YjcQ"/>
</dbReference>
<dbReference type="InterPro" id="IPR036390">
    <property type="entry name" value="WH_DNA-bd_sf"/>
</dbReference>
<dbReference type="RefSeq" id="WP_149561294.1">
    <property type="nucleotide sequence ID" value="NZ_AP031488.1"/>
</dbReference>
<dbReference type="InterPro" id="IPR036388">
    <property type="entry name" value="WH-like_DNA-bd_sf"/>
</dbReference>
<evidence type="ECO:0008006" key="3">
    <source>
        <dbReference type="Google" id="ProtNLM"/>
    </source>
</evidence>
<accession>A0AB37CN57</accession>
<protein>
    <recommendedName>
        <fullName evidence="3">YjcQ protein</fullName>
    </recommendedName>
</protein>
<organism evidence="1 2">
    <name type="scientific">Streptococcus salivarius</name>
    <dbReference type="NCBI Taxonomy" id="1304"/>
    <lineage>
        <taxon>Bacteria</taxon>
        <taxon>Bacillati</taxon>
        <taxon>Bacillota</taxon>
        <taxon>Bacilli</taxon>
        <taxon>Lactobacillales</taxon>
        <taxon>Streptococcaceae</taxon>
        <taxon>Streptococcus</taxon>
    </lineage>
</organism>
<reference evidence="1 2" key="1">
    <citation type="submission" date="2019-06" db="EMBL/GenBank/DDBJ databases">
        <title>Complete genome sequence of Streptococcus salivarius LAB813.</title>
        <authorList>
            <person name="Levesque C.M."/>
            <person name="Gong S.-G."/>
            <person name="Dufour D."/>
            <person name="Barbour A."/>
        </authorList>
    </citation>
    <scope>NUCLEOTIDE SEQUENCE [LARGE SCALE GENOMIC DNA]</scope>
    <source>
        <strain evidence="1 2">LAB813</strain>
    </source>
</reference>
<sequence>MAKDDYFVILYEIMKYLYSCLKQGKNVEVDQLTAEYFEIPERYWKYIMYNLINDGYVTGAFARKTKSGIAIIDLDSIQITPQGIQYYFDNNFLQSEDSVDPLLINKIKEVFKWK</sequence>